<protein>
    <submittedName>
        <fullName evidence="2">Uncharacterized protein</fullName>
    </submittedName>
</protein>
<accession>A0A9P9YUK4</accession>
<name>A0A9P9YUK4_9MUSC</name>
<organism evidence="2 3">
    <name type="scientific">Drosophila gunungcola</name>
    <name type="common">fruit fly</name>
    <dbReference type="NCBI Taxonomy" id="103775"/>
    <lineage>
        <taxon>Eukaryota</taxon>
        <taxon>Metazoa</taxon>
        <taxon>Ecdysozoa</taxon>
        <taxon>Arthropoda</taxon>
        <taxon>Hexapoda</taxon>
        <taxon>Insecta</taxon>
        <taxon>Pterygota</taxon>
        <taxon>Neoptera</taxon>
        <taxon>Endopterygota</taxon>
        <taxon>Diptera</taxon>
        <taxon>Brachycera</taxon>
        <taxon>Muscomorpha</taxon>
        <taxon>Ephydroidea</taxon>
        <taxon>Drosophilidae</taxon>
        <taxon>Drosophila</taxon>
        <taxon>Sophophora</taxon>
    </lineage>
</organism>
<dbReference type="Gene3D" id="3.15.10.30">
    <property type="entry name" value="Haemolymph juvenile hormone binding protein"/>
    <property type="match status" value="1"/>
</dbReference>
<dbReference type="AlphaFoldDB" id="A0A9P9YUK4"/>
<reference evidence="2" key="1">
    <citation type="journal article" date="2023" name="Genome Biol. Evol.">
        <title>Long-read-based Genome Assembly of Drosophila gunungcola Reveals Fewer Chemosensory Genes in Flower-breeding Species.</title>
        <authorList>
            <person name="Negi A."/>
            <person name="Liao B.Y."/>
            <person name="Yeh S.D."/>
        </authorList>
    </citation>
    <scope>NUCLEOTIDE SEQUENCE</scope>
    <source>
        <strain evidence="2">Sukarami</strain>
    </source>
</reference>
<gene>
    <name evidence="2" type="ORF">M5D96_004751</name>
</gene>
<dbReference type="PANTHER" id="PTHR11008">
    <property type="entry name" value="PROTEIN TAKEOUT-LIKE PROTEIN"/>
    <property type="match status" value="1"/>
</dbReference>
<feature type="chain" id="PRO_5040143340" evidence="1">
    <location>
        <begin position="22"/>
        <end position="321"/>
    </location>
</feature>
<evidence type="ECO:0000313" key="2">
    <source>
        <dbReference type="EMBL" id="KAI8043419.1"/>
    </source>
</evidence>
<dbReference type="GO" id="GO:0005615">
    <property type="term" value="C:extracellular space"/>
    <property type="evidence" value="ECO:0007669"/>
    <property type="project" value="TreeGrafter"/>
</dbReference>
<dbReference type="SMART" id="SM00700">
    <property type="entry name" value="JHBP"/>
    <property type="match status" value="1"/>
</dbReference>
<dbReference type="EMBL" id="JAMKOV010000002">
    <property type="protein sequence ID" value="KAI8043419.1"/>
    <property type="molecule type" value="Genomic_DNA"/>
</dbReference>
<proteinExistence type="predicted"/>
<dbReference type="Proteomes" id="UP001059596">
    <property type="component" value="Unassembled WGS sequence"/>
</dbReference>
<dbReference type="PANTHER" id="PTHR11008:SF18">
    <property type="entry name" value="BCDNA.GH05536-RELATED"/>
    <property type="match status" value="1"/>
</dbReference>
<dbReference type="InterPro" id="IPR038606">
    <property type="entry name" value="To_sf"/>
</dbReference>
<comment type="caution">
    <text evidence="2">The sequence shown here is derived from an EMBL/GenBank/DDBJ whole genome shotgun (WGS) entry which is preliminary data.</text>
</comment>
<dbReference type="FunFam" id="3.15.10.30:FF:000003">
    <property type="entry name" value="GL26316"/>
    <property type="match status" value="1"/>
</dbReference>
<evidence type="ECO:0000256" key="1">
    <source>
        <dbReference type="SAM" id="SignalP"/>
    </source>
</evidence>
<dbReference type="Pfam" id="PF06585">
    <property type="entry name" value="JHBP"/>
    <property type="match status" value="1"/>
</dbReference>
<evidence type="ECO:0000313" key="3">
    <source>
        <dbReference type="Proteomes" id="UP001059596"/>
    </source>
</evidence>
<sequence length="321" mass="34389">MQLLCISLTILAALALGSGYAATLPASAPSVFSSDPNPNPNPNSNPGEEYVVAEPASFSASELALPAGSIDFGDADAAHALKIAPPPAVLSGGSNEVTPCSLSSPELNECVRGLIQTFAPKLRYQGVPEFNMDSIDPYFYKRGIFRYTNDGIQGGLLIKNMEIYGISQLQVNSVAANFTDTGFIIKLGVELPQLKAGGHFKADVKFGGLRLVPKGPFNITIDNIKATILTDGHIEQLPSGQKRLSLHRLNANVNIGDAKVVANGIFSDRNLNAMILNLVNENLPEITRVGIPATREQWAPILIAHINEFFAKVPIEKFLVE</sequence>
<keyword evidence="3" id="KW-1185">Reference proteome</keyword>
<feature type="signal peptide" evidence="1">
    <location>
        <begin position="1"/>
        <end position="21"/>
    </location>
</feature>
<keyword evidence="1" id="KW-0732">Signal</keyword>
<dbReference type="InterPro" id="IPR010562">
    <property type="entry name" value="Haemolymph_juvenile_hormone-bd"/>
</dbReference>